<keyword evidence="1" id="KW-1133">Transmembrane helix</keyword>
<keyword evidence="1" id="KW-0812">Transmembrane</keyword>
<dbReference type="Gene3D" id="1.10.1760.20">
    <property type="match status" value="1"/>
</dbReference>
<evidence type="ECO:0000313" key="2">
    <source>
        <dbReference type="EMBL" id="TQC51364.1"/>
    </source>
</evidence>
<feature type="transmembrane region" description="Helical" evidence="1">
    <location>
        <begin position="178"/>
        <end position="202"/>
    </location>
</feature>
<accession>A0A507SMW0</accession>
<evidence type="ECO:0000256" key="1">
    <source>
        <dbReference type="SAM" id="Phobius"/>
    </source>
</evidence>
<comment type="caution">
    <text evidence="2">The sequence shown here is derived from an EMBL/GenBank/DDBJ whole genome shotgun (WGS) entry which is preliminary data.</text>
</comment>
<gene>
    <name evidence="2" type="ORF">E1I18_03025</name>
</gene>
<feature type="transmembrane region" description="Helical" evidence="1">
    <location>
        <begin position="138"/>
        <end position="158"/>
    </location>
</feature>
<feature type="transmembrane region" description="Helical" evidence="1">
    <location>
        <begin position="270"/>
        <end position="289"/>
    </location>
</feature>
<keyword evidence="3" id="KW-1185">Reference proteome</keyword>
<organism evidence="2 3">
    <name type="scientific">Mycoplasmopsis mucosicanis</name>
    <dbReference type="NCBI Taxonomy" id="458208"/>
    <lineage>
        <taxon>Bacteria</taxon>
        <taxon>Bacillati</taxon>
        <taxon>Mycoplasmatota</taxon>
        <taxon>Mycoplasmoidales</taxon>
        <taxon>Metamycoplasmataceae</taxon>
        <taxon>Mycoplasmopsis</taxon>
    </lineage>
</organism>
<name>A0A507SMW0_9BACT</name>
<evidence type="ECO:0000313" key="3">
    <source>
        <dbReference type="Proteomes" id="UP000320801"/>
    </source>
</evidence>
<feature type="transmembrane region" description="Helical" evidence="1">
    <location>
        <begin position="209"/>
        <end position="230"/>
    </location>
</feature>
<dbReference type="AlphaFoldDB" id="A0A507SMW0"/>
<dbReference type="RefSeq" id="WP_141484125.1">
    <property type="nucleotide sequence ID" value="NZ_SMDN01000012.1"/>
</dbReference>
<feature type="transmembrane region" description="Helical" evidence="1">
    <location>
        <begin position="34"/>
        <end position="58"/>
    </location>
</feature>
<proteinExistence type="predicted"/>
<protein>
    <submittedName>
        <fullName evidence="2">ECF transporter S component</fullName>
    </submittedName>
</protein>
<dbReference type="Proteomes" id="UP000320801">
    <property type="component" value="Unassembled WGS sequence"/>
</dbReference>
<keyword evidence="1" id="KW-0472">Membrane</keyword>
<reference evidence="2 3" key="1">
    <citation type="submission" date="2019-03" db="EMBL/GenBank/DDBJ databases">
        <title>Characterization of a novel Mycoplasma cynos real-time PCR assay.</title>
        <authorList>
            <person name="Tallmadge R.L."/>
            <person name="Mitchell P.K."/>
            <person name="Goodman L."/>
        </authorList>
    </citation>
    <scope>NUCLEOTIDE SEQUENCE [LARGE SCALE GENOMIC DNA]</scope>
    <source>
        <strain evidence="2 3">1642</strain>
    </source>
</reference>
<feature type="transmembrane region" description="Helical" evidence="1">
    <location>
        <begin position="109"/>
        <end position="129"/>
    </location>
</feature>
<feature type="transmembrane region" description="Helical" evidence="1">
    <location>
        <begin position="70"/>
        <end position="94"/>
    </location>
</feature>
<dbReference type="EMBL" id="SMDN01000012">
    <property type="protein sequence ID" value="TQC51364.1"/>
    <property type="molecule type" value="Genomic_DNA"/>
</dbReference>
<sequence length="302" mass="35057">MKSQSYVQTVAYSVSSQKDEKKENVNRFNVKEWFTFRVIDIAVAATLLAMHIVVMFFSRFTIARLFNFEAGYIMFIIFGLLLGPIKGSLLALIADTLMLLITGSIGTWFWLYALFPPIISIISSGYFYLFQKTKYARLVLSYLFVLIAFIMVLFIYVWKSNPDGSFKVTSKISSPRYIIVFVLVIYALLSFGLTSGFTYLYFKTKNDKWMYYVMTTSLILLISIVVRWILGPVAWIEYYNYIHRSETGTFRTYGVDYIINFVRIVVKDLFLVPIYIALLGPLFAILSFFKEKYISNKAKISY</sequence>
<dbReference type="OrthoDB" id="397703at2"/>